<dbReference type="Gene3D" id="3.30.1140.32">
    <property type="entry name" value="Ribosomal protein S3, C-terminal domain"/>
    <property type="match status" value="1"/>
</dbReference>
<protein>
    <recommendedName>
        <fullName evidence="7 8">Small ribosomal subunit protein uS3</fullName>
    </recommendedName>
</protein>
<comment type="function">
    <text evidence="6 8">Binds the lower part of the 30S subunit head. Binds mRNA in the 70S ribosome, positioning it for translation.</text>
</comment>
<keyword evidence="4 8" id="KW-0689">Ribosomal protein</keyword>
<dbReference type="EMBL" id="MHLY01000007">
    <property type="protein sequence ID" value="OGZ18775.1"/>
    <property type="molecule type" value="Genomic_DNA"/>
</dbReference>
<dbReference type="Pfam" id="PF00189">
    <property type="entry name" value="Ribosomal_S3_C"/>
    <property type="match status" value="1"/>
</dbReference>
<evidence type="ECO:0000256" key="4">
    <source>
        <dbReference type="ARBA" id="ARBA00022980"/>
    </source>
</evidence>
<dbReference type="InterPro" id="IPR004044">
    <property type="entry name" value="KH_dom_type_2"/>
</dbReference>
<dbReference type="PROSITE" id="PS50823">
    <property type="entry name" value="KH_TYPE_2"/>
    <property type="match status" value="1"/>
</dbReference>
<comment type="subunit">
    <text evidence="8">Part of the 30S ribosomal subunit. Forms a tight complex with proteins S10 and S14.</text>
</comment>
<accession>A0A1G2DZ09</accession>
<dbReference type="GO" id="GO:0006412">
    <property type="term" value="P:translation"/>
    <property type="evidence" value="ECO:0007669"/>
    <property type="project" value="UniProtKB-UniRule"/>
</dbReference>
<dbReference type="Proteomes" id="UP000176755">
    <property type="component" value="Unassembled WGS sequence"/>
</dbReference>
<feature type="domain" description="KH type-2" evidence="9">
    <location>
        <begin position="38"/>
        <end position="111"/>
    </location>
</feature>
<evidence type="ECO:0000256" key="3">
    <source>
        <dbReference type="ARBA" id="ARBA00022884"/>
    </source>
</evidence>
<dbReference type="InterPro" id="IPR036419">
    <property type="entry name" value="Ribosomal_S3_C_sf"/>
</dbReference>
<dbReference type="GO" id="GO:0022627">
    <property type="term" value="C:cytosolic small ribosomal subunit"/>
    <property type="evidence" value="ECO:0007669"/>
    <property type="project" value="TreeGrafter"/>
</dbReference>
<organism evidence="10 11">
    <name type="scientific">Candidatus Nealsonbacteria bacterium RBG_13_42_11</name>
    <dbReference type="NCBI Taxonomy" id="1801663"/>
    <lineage>
        <taxon>Bacteria</taxon>
        <taxon>Candidatus Nealsoniibacteriota</taxon>
    </lineage>
</organism>
<evidence type="ECO:0000313" key="10">
    <source>
        <dbReference type="EMBL" id="OGZ18775.1"/>
    </source>
</evidence>
<dbReference type="InterPro" id="IPR015946">
    <property type="entry name" value="KH_dom-like_a/b"/>
</dbReference>
<dbReference type="NCBIfam" id="TIGR01009">
    <property type="entry name" value="rpsC_bact"/>
    <property type="match status" value="1"/>
</dbReference>
<gene>
    <name evidence="8" type="primary">rpsC</name>
    <name evidence="10" type="ORF">A2175_00625</name>
</gene>
<dbReference type="AlphaFoldDB" id="A0A1G2DZ09"/>
<dbReference type="PANTHER" id="PTHR11760">
    <property type="entry name" value="30S/40S RIBOSOMAL PROTEIN S3"/>
    <property type="match status" value="1"/>
</dbReference>
<evidence type="ECO:0000256" key="6">
    <source>
        <dbReference type="ARBA" id="ARBA00024998"/>
    </source>
</evidence>
<evidence type="ECO:0000256" key="8">
    <source>
        <dbReference type="HAMAP-Rule" id="MF_01309"/>
    </source>
</evidence>
<reference evidence="10 11" key="1">
    <citation type="journal article" date="2016" name="Nat. Commun.">
        <title>Thousands of microbial genomes shed light on interconnected biogeochemical processes in an aquifer system.</title>
        <authorList>
            <person name="Anantharaman K."/>
            <person name="Brown C.T."/>
            <person name="Hug L.A."/>
            <person name="Sharon I."/>
            <person name="Castelle C.J."/>
            <person name="Probst A.J."/>
            <person name="Thomas B.C."/>
            <person name="Singh A."/>
            <person name="Wilkins M.J."/>
            <person name="Karaoz U."/>
            <person name="Brodie E.L."/>
            <person name="Williams K.H."/>
            <person name="Hubbard S.S."/>
            <person name="Banfield J.F."/>
        </authorList>
    </citation>
    <scope>NUCLEOTIDE SEQUENCE [LARGE SCALE GENOMIC DNA]</scope>
</reference>
<dbReference type="CDD" id="cd02412">
    <property type="entry name" value="KH-II_30S_S3"/>
    <property type="match status" value="1"/>
</dbReference>
<sequence length="214" mass="24470">MAHKVHPKSFRIKDIGDWDSRWFNIKKIPQYLEEDFKIRKVIKDKIGKLGVEKAEIERFPGKITVIISSARPGLIIGRGGGGIEELKKILEKEVFKIGAKKELKIEIKEIRDPWTSAALSAQWVAQQIEKRVSHRRVLKQVIEKVMAAKGVKGVRVEVAGRLDGAEIARRTWLKKGRMPRQTLRADIDYAGERALCTYGIVGIKLWIYKGDKFE</sequence>
<dbReference type="SUPFAM" id="SSF54814">
    <property type="entry name" value="Prokaryotic type KH domain (KH-domain type II)"/>
    <property type="match status" value="1"/>
</dbReference>
<dbReference type="InterPro" id="IPR005704">
    <property type="entry name" value="Ribosomal_uS3_bac-typ"/>
</dbReference>
<dbReference type="SMART" id="SM00322">
    <property type="entry name" value="KH"/>
    <property type="match status" value="1"/>
</dbReference>
<comment type="similarity">
    <text evidence="1 8">Belongs to the universal ribosomal protein uS3 family.</text>
</comment>
<keyword evidence="3 8" id="KW-0694">RNA-binding</keyword>
<dbReference type="InterPro" id="IPR009019">
    <property type="entry name" value="KH_sf_prok-type"/>
</dbReference>
<dbReference type="PANTHER" id="PTHR11760:SF19">
    <property type="entry name" value="SMALL RIBOSOMAL SUBUNIT PROTEIN US3C"/>
    <property type="match status" value="1"/>
</dbReference>
<evidence type="ECO:0000256" key="2">
    <source>
        <dbReference type="ARBA" id="ARBA00022730"/>
    </source>
</evidence>
<proteinExistence type="inferred from homology"/>
<keyword evidence="2 8" id="KW-0699">rRNA-binding</keyword>
<dbReference type="InterPro" id="IPR004087">
    <property type="entry name" value="KH_dom"/>
</dbReference>
<evidence type="ECO:0000313" key="11">
    <source>
        <dbReference type="Proteomes" id="UP000176755"/>
    </source>
</evidence>
<dbReference type="GO" id="GO:0003735">
    <property type="term" value="F:structural constituent of ribosome"/>
    <property type="evidence" value="ECO:0007669"/>
    <property type="project" value="InterPro"/>
</dbReference>
<dbReference type="InterPro" id="IPR057258">
    <property type="entry name" value="Ribosomal_uS3"/>
</dbReference>
<dbReference type="SUPFAM" id="SSF54821">
    <property type="entry name" value="Ribosomal protein S3 C-terminal domain"/>
    <property type="match status" value="1"/>
</dbReference>
<comment type="caution">
    <text evidence="10">The sequence shown here is derived from an EMBL/GenBank/DDBJ whole genome shotgun (WGS) entry which is preliminary data.</text>
</comment>
<evidence type="ECO:0000259" key="9">
    <source>
        <dbReference type="PROSITE" id="PS50823"/>
    </source>
</evidence>
<evidence type="ECO:0000256" key="5">
    <source>
        <dbReference type="ARBA" id="ARBA00023274"/>
    </source>
</evidence>
<dbReference type="GO" id="GO:0019843">
    <property type="term" value="F:rRNA binding"/>
    <property type="evidence" value="ECO:0007669"/>
    <property type="project" value="UniProtKB-UniRule"/>
</dbReference>
<dbReference type="Pfam" id="PF07650">
    <property type="entry name" value="KH_2"/>
    <property type="match status" value="1"/>
</dbReference>
<dbReference type="Gene3D" id="3.30.300.20">
    <property type="match status" value="1"/>
</dbReference>
<dbReference type="GO" id="GO:0003729">
    <property type="term" value="F:mRNA binding"/>
    <property type="evidence" value="ECO:0007669"/>
    <property type="project" value="UniProtKB-UniRule"/>
</dbReference>
<dbReference type="InterPro" id="IPR001351">
    <property type="entry name" value="Ribosomal_uS3_C"/>
</dbReference>
<dbReference type="FunFam" id="3.30.300.20:FF:000001">
    <property type="entry name" value="30S ribosomal protein S3"/>
    <property type="match status" value="1"/>
</dbReference>
<keyword evidence="5 8" id="KW-0687">Ribonucleoprotein</keyword>
<evidence type="ECO:0000256" key="1">
    <source>
        <dbReference type="ARBA" id="ARBA00010761"/>
    </source>
</evidence>
<dbReference type="STRING" id="1801663.A2175_00625"/>
<dbReference type="HAMAP" id="MF_01309_B">
    <property type="entry name" value="Ribosomal_uS3_B"/>
    <property type="match status" value="1"/>
</dbReference>
<name>A0A1G2DZ09_9BACT</name>
<evidence type="ECO:0000256" key="7">
    <source>
        <dbReference type="ARBA" id="ARBA00035257"/>
    </source>
</evidence>